<dbReference type="SUPFAM" id="SSF50989">
    <property type="entry name" value="Clathrin heavy-chain terminal domain"/>
    <property type="match status" value="1"/>
</dbReference>
<dbReference type="GO" id="GO:0099638">
    <property type="term" value="P:endosome to plasma membrane protein transport"/>
    <property type="evidence" value="ECO:0007669"/>
    <property type="project" value="EnsemblFungi"/>
</dbReference>
<dbReference type="RefSeq" id="XP_002173492.1">
    <property type="nucleotide sequence ID" value="XM_002173456.2"/>
</dbReference>
<dbReference type="PANTHER" id="PTHR10292">
    <property type="entry name" value="CLATHRIN HEAVY CHAIN RELATED"/>
    <property type="match status" value="1"/>
</dbReference>
<dbReference type="Gene3D" id="2.130.10.110">
    <property type="entry name" value="Clathrin heavy-chain terminal domain"/>
    <property type="match status" value="1"/>
</dbReference>
<evidence type="ECO:0000256" key="3">
    <source>
        <dbReference type="ARBA" id="ARBA00023136"/>
    </source>
</evidence>
<dbReference type="OMA" id="HCYDLLH"/>
<dbReference type="HOGENOM" id="CLU_002136_0_0_1"/>
<evidence type="ECO:0000256" key="1">
    <source>
        <dbReference type="ARBA" id="ARBA00009535"/>
    </source>
</evidence>
<dbReference type="Proteomes" id="UP000001744">
    <property type="component" value="Unassembled WGS sequence"/>
</dbReference>
<sequence>MSQQLPIRFNEICSLSQANIQPSSFVSTSLTLQSDHYVCVRDQVNGTQQVVIVNLKDPTDVLRRPISADSAVLHPKRKIIALRAQRQLQVFDLDAKSKINSHIMPQDVVYWTWINDNTLGIVTETSVYHWSLAGGAPFKVFDRHSSLNGSQIISYKSNYNEKWFTLIGISPRDNRIVGNMQLFSQDRQVSQPLECHASAFGVIRPEGYANDVQVLAFANRIPNGAKLSVVEIDRKPGQPAFTTKTVDVFFPPEAVNDFPVGMQVGPRYGVVYVITKYGFIHVYDLEEAKCIFMNRISGEGVFVTAPDEETDGVIAVNRKGQVFSVSVNPDTVIPYIISKLNDPTLASLLASRADLPGADDLYIKRFQTLFNQGNYAEAAKVAASSPRGILRTSQIINQFKHLPTVPGQIAPILQYFGTLLDKGPLNEHETLELARPVIFQNRIQLLEKWYGEDKLACTEALGDLVRPINANFALTVYERAGASDKVVSCLAELGQFDKLVTYCSEKQITPDYISILQQLVRTNPDQAATFASQIAVMDPSIDAEKIVDIFMSQNLFQQATAFLLDALKDDKPEQAHLQTRLLELNLLNAPQVADAILGNQMFSHFDRATVASLCERAGLVQRALEFYEKPADIKRVIVHTNLLNPEWLVNHFSNFPPDDSLEYMREMLRANVRQNLQIVVQIATRYSDVLGPQRLIEMFEKYKTFEGLYYYLGSIVNLTSDADVVFKYIQAACLIGQFKEVERICRDNNVYNPEKVRNYLKEAKLADQLPLIIVCDRFDCVNELVFYLYKNHLMQFIEIYVQRVNPSKTPAVIGALLDVDCDETVIQQLLSSVHGQIPVDELVEEVESRNHLKLLLPYLESLLAAGNQDRAIYDALAKIYIDSNNNPETFLKDNNQYDTLTVGKYCEKRDPYLAFIAYEKGQNDMELINLTNENSMFKQQARYLLKRCNSDLWGYVLQDSIYRRQLLDQVIITAVPESSDPEAVSIVVKALMDADLPSQLIELLEKIILQPSPFQDNASLQNLLFLTAIKVDKSRISDYIERLDKYDVDEIAEIAVENGLFEEAFSMYKKFNQNENAMKVLVEDIMSLDRAQNFAEDIDTPEVWSRLAKAQLDGLRIPDAIDSYIRAADPSNYAEVIELSRRAGKNEELIKFLRMARTHMHEPDVDSALLVAYAKTKQLTEMETFLMGSNVADVESVGDECYEDGQYEAAKIMYSNISNWSKLASTLVHLGEYQSAVDCARKANSIKVWKQVCKACVDKKEFRLAQICGLNLVVHAEELGDLIHLYESRGYFEEIVSLMEAGLGLERAHMAFYTELAILYSKYKPESMMDHLKLFWGRLNMAKVIRACEQAEMWQETVFLYVHDQSFDNAADVMMEQPTAFDHQSFKDIIIKVANLELYYRALNFYLEQHPTLLTDLLAALTPKIDHSRVVRLFAKSENTPLIFNYLTAVQHLNIEAVNRAYNDILVEMEDYKSLNVSIESYDNFDALSLAKRLEKHSLLEFRRIAAKIYNKNKRWVQSIELSKQDKFYKDAINTARDSGKVDIVEDLLSYFVQTGNYECFGAMLYTCYHLLRNDLVMEISWRHGLQDYAQPYFICYQAEMHNKIMSLEKQLSERQVTEPAAGDAEAPMAGSGILGNTLMLTNGNLENGNTVPQSMSMPPVGFGL</sequence>
<dbReference type="Pfam" id="PF01394">
    <property type="entry name" value="Clathrin_propel"/>
    <property type="match status" value="2"/>
</dbReference>
<dbReference type="JaponicusDB" id="SJAG_02282">
    <property type="gene designation" value="chc1"/>
</dbReference>
<evidence type="ECO:0000313" key="8">
    <source>
        <dbReference type="EMBL" id="EEB07199.1"/>
    </source>
</evidence>
<reference evidence="8 10" key="1">
    <citation type="journal article" date="2011" name="Science">
        <title>Comparative functional genomics of the fission yeasts.</title>
        <authorList>
            <person name="Rhind N."/>
            <person name="Chen Z."/>
            <person name="Yassour M."/>
            <person name="Thompson D.A."/>
            <person name="Haas B.J."/>
            <person name="Habib N."/>
            <person name="Wapinski I."/>
            <person name="Roy S."/>
            <person name="Lin M.F."/>
            <person name="Heiman D.I."/>
            <person name="Young S.K."/>
            <person name="Furuya K."/>
            <person name="Guo Y."/>
            <person name="Pidoux A."/>
            <person name="Chen H.M."/>
            <person name="Robbertse B."/>
            <person name="Goldberg J.M."/>
            <person name="Aoki K."/>
            <person name="Bayne E.H."/>
            <person name="Berlin A.M."/>
            <person name="Desjardins C.A."/>
            <person name="Dobbs E."/>
            <person name="Dukaj L."/>
            <person name="Fan L."/>
            <person name="FitzGerald M.G."/>
            <person name="French C."/>
            <person name="Gujja S."/>
            <person name="Hansen K."/>
            <person name="Keifenheim D."/>
            <person name="Levin J.Z."/>
            <person name="Mosher R.A."/>
            <person name="Mueller C.A."/>
            <person name="Pfiffner J."/>
            <person name="Priest M."/>
            <person name="Russ C."/>
            <person name="Smialowska A."/>
            <person name="Swoboda P."/>
            <person name="Sykes S.M."/>
            <person name="Vaughn M."/>
            <person name="Vengrova S."/>
            <person name="Yoder R."/>
            <person name="Zeng Q."/>
            <person name="Allshire R."/>
            <person name="Baulcombe D."/>
            <person name="Birren B.W."/>
            <person name="Brown W."/>
            <person name="Ekwall K."/>
            <person name="Kellis M."/>
            <person name="Leatherwood J."/>
            <person name="Levin H."/>
            <person name="Margalit H."/>
            <person name="Martienssen R."/>
            <person name="Nieduszynski C.A."/>
            <person name="Spatafora J.W."/>
            <person name="Friedman N."/>
            <person name="Dalgaard J.Z."/>
            <person name="Baumann P."/>
            <person name="Niki H."/>
            <person name="Regev A."/>
            <person name="Nusbaum C."/>
        </authorList>
    </citation>
    <scope>NUCLEOTIDE SEQUENCE [LARGE SCALE GENOMIC DNA]</scope>
    <source>
        <strain evidence="10">yFS275 / FY16936</strain>
    </source>
</reference>
<dbReference type="eggNOG" id="KOG0985">
    <property type="taxonomic scope" value="Eukaryota"/>
</dbReference>
<feature type="repeat" description="CHCR" evidence="7">
    <location>
        <begin position="975"/>
        <end position="1120"/>
    </location>
</feature>
<dbReference type="GO" id="GO:0030130">
    <property type="term" value="C:clathrin coat of trans-Golgi network vesicle"/>
    <property type="evidence" value="ECO:0007669"/>
    <property type="project" value="InterPro"/>
</dbReference>
<organism evidence="8 10">
    <name type="scientific">Schizosaccharomyces japonicus (strain yFS275 / FY16936)</name>
    <name type="common">Fission yeast</name>
    <dbReference type="NCBI Taxonomy" id="402676"/>
    <lineage>
        <taxon>Eukaryota</taxon>
        <taxon>Fungi</taxon>
        <taxon>Dikarya</taxon>
        <taxon>Ascomycota</taxon>
        <taxon>Taphrinomycotina</taxon>
        <taxon>Schizosaccharomycetes</taxon>
        <taxon>Schizosaccharomycetales</taxon>
        <taxon>Schizosaccharomycetaceae</taxon>
        <taxon>Schizosaccharomyces</taxon>
    </lineage>
</organism>
<evidence type="ECO:0000313" key="9">
    <source>
        <dbReference type="JaponicusDB" id="SJAG_02282"/>
    </source>
</evidence>
<evidence type="ECO:0000256" key="2">
    <source>
        <dbReference type="ARBA" id="ARBA00022737"/>
    </source>
</evidence>
<feature type="repeat" description="CHCR" evidence="7">
    <location>
        <begin position="534"/>
        <end position="680"/>
    </location>
</feature>
<evidence type="ECO:0000313" key="10">
    <source>
        <dbReference type="Proteomes" id="UP000001744"/>
    </source>
</evidence>
<dbReference type="PIRSF" id="PIRSF002290">
    <property type="entry name" value="Clathrin_H_chain"/>
    <property type="match status" value="1"/>
</dbReference>
<dbReference type="GO" id="GO:0032051">
    <property type="term" value="F:clathrin light chain binding"/>
    <property type="evidence" value="ECO:0000318"/>
    <property type="project" value="GO_Central"/>
</dbReference>
<dbReference type="GO" id="GO:0005829">
    <property type="term" value="C:cytosol"/>
    <property type="evidence" value="ECO:0007669"/>
    <property type="project" value="GOC"/>
</dbReference>
<dbReference type="GO" id="GO:0071439">
    <property type="term" value="C:clathrin complex"/>
    <property type="evidence" value="ECO:0000318"/>
    <property type="project" value="GO_Central"/>
</dbReference>
<gene>
    <name evidence="9" type="primary">chc1</name>
    <name evidence="8" type="ORF">SJAG_02282</name>
</gene>
<dbReference type="GO" id="GO:0006898">
    <property type="term" value="P:receptor-mediated endocytosis"/>
    <property type="evidence" value="ECO:0000318"/>
    <property type="project" value="GO_Central"/>
</dbReference>
<dbReference type="OrthoDB" id="2113814at2759"/>
<comment type="subcellular location">
    <subcellularLocation>
        <location evidence="6">Cytoplasmic vesicle membrane</location>
        <topology evidence="6">Peripheral membrane protein</topology>
        <orientation evidence="6">Cytoplasmic side</orientation>
    </subcellularLocation>
    <subcellularLocation>
        <location evidence="6">Membrane</location>
        <location evidence="6">Coated pit</location>
        <topology evidence="6">Peripheral membrane protein</topology>
        <orientation evidence="6">Cytoplasmic side</orientation>
    </subcellularLocation>
</comment>
<dbReference type="FunFam" id="1.25.40.10:FF:000001">
    <property type="entry name" value="Clathrin heavy chain"/>
    <property type="match status" value="1"/>
</dbReference>
<feature type="repeat" description="CHCR" evidence="7">
    <location>
        <begin position="1270"/>
        <end position="1415"/>
    </location>
</feature>
<keyword evidence="2" id="KW-0677">Repeat</keyword>
<keyword evidence="3 6" id="KW-0472">Membrane</keyword>
<dbReference type="InterPro" id="IPR016025">
    <property type="entry name" value="Clathrin_H-chain_N"/>
</dbReference>
<dbReference type="EMBL" id="KE651166">
    <property type="protein sequence ID" value="EEB07199.1"/>
    <property type="molecule type" value="Genomic_DNA"/>
</dbReference>
<name>B6K218_SCHJY</name>
<dbReference type="FunFam" id="1.25.40.10:FF:000005">
    <property type="entry name" value="Clathrin heavy chain"/>
    <property type="match status" value="1"/>
</dbReference>
<dbReference type="Gene3D" id="1.25.40.730">
    <property type="match status" value="1"/>
</dbReference>
<dbReference type="GO" id="GO:0030479">
    <property type="term" value="C:actin cortical patch"/>
    <property type="evidence" value="ECO:0000318"/>
    <property type="project" value="GO_Central"/>
</dbReference>
<evidence type="ECO:0000256" key="4">
    <source>
        <dbReference type="ARBA" id="ARBA00023176"/>
    </source>
</evidence>
<dbReference type="FunFam" id="2.130.10.110:FF:000003">
    <property type="entry name" value="Clathrin heavy chain"/>
    <property type="match status" value="1"/>
</dbReference>
<dbReference type="SMART" id="SM00299">
    <property type="entry name" value="CLH"/>
    <property type="match status" value="7"/>
</dbReference>
<feature type="repeat" description="CHCR" evidence="7">
    <location>
        <begin position="830"/>
        <end position="969"/>
    </location>
</feature>
<dbReference type="Pfam" id="PF13838">
    <property type="entry name" value="Clathrin_H_link"/>
    <property type="match status" value="1"/>
</dbReference>
<dbReference type="InterPro" id="IPR000547">
    <property type="entry name" value="Clathrin_H-chain/VPS_repeat"/>
</dbReference>
<evidence type="ECO:0000256" key="7">
    <source>
        <dbReference type="PROSITE-ProRule" id="PRU01006"/>
    </source>
</evidence>
<feature type="repeat" description="CHCR" evidence="7">
    <location>
        <begin position="683"/>
        <end position="825"/>
    </location>
</feature>
<dbReference type="VEuPathDB" id="FungiDB:SJAG_02282"/>
<dbReference type="InterPro" id="IPR055358">
    <property type="entry name" value="CHCR"/>
</dbReference>
<dbReference type="Pfam" id="PF00637">
    <property type="entry name" value="Clathrin"/>
    <property type="match status" value="7"/>
</dbReference>
<dbReference type="InterPro" id="IPR022365">
    <property type="entry name" value="Clathrin_H-chain_propeller_rpt"/>
</dbReference>
<dbReference type="PROSITE" id="PS50236">
    <property type="entry name" value="CHCR"/>
    <property type="match status" value="7"/>
</dbReference>
<accession>B6K218</accession>
<dbReference type="STRING" id="402676.B6K218"/>
<comment type="function">
    <text evidence="6">Clathrin is the major protein of the polyhedral coat of coated pits and vesicles.</text>
</comment>
<keyword evidence="10" id="KW-1185">Reference proteome</keyword>
<evidence type="ECO:0000256" key="6">
    <source>
        <dbReference type="PIRNR" id="PIRNR002290"/>
    </source>
</evidence>
<keyword evidence="4 6" id="KW-0168">Coated pit</keyword>
<dbReference type="Gene3D" id="1.25.40.10">
    <property type="entry name" value="Tetratricopeptide repeat domain"/>
    <property type="match status" value="4"/>
</dbReference>
<dbReference type="GO" id="GO:0005198">
    <property type="term" value="F:structural molecule activity"/>
    <property type="evidence" value="ECO:0007669"/>
    <property type="project" value="InterPro"/>
</dbReference>
<dbReference type="PANTHER" id="PTHR10292:SF1">
    <property type="entry name" value="CLATHRIN HEAVY CHAIN"/>
    <property type="match status" value="1"/>
</dbReference>
<dbReference type="InterPro" id="IPR011990">
    <property type="entry name" value="TPR-like_helical_dom_sf"/>
</dbReference>
<dbReference type="FunFam" id="1.25.40.10:FF:000082">
    <property type="entry name" value="Clathrin heavy chain"/>
    <property type="match status" value="1"/>
</dbReference>
<proteinExistence type="inferred from homology"/>
<dbReference type="GO" id="GO:0006895">
    <property type="term" value="P:Golgi to endosome transport"/>
    <property type="evidence" value="ECO:0000318"/>
    <property type="project" value="GO_Central"/>
</dbReference>
<evidence type="ECO:0000256" key="5">
    <source>
        <dbReference type="ARBA" id="ARBA00023329"/>
    </source>
</evidence>
<dbReference type="FunFam" id="1.25.40.10:FF:000002">
    <property type="entry name" value="Clathrin heavy chain"/>
    <property type="match status" value="1"/>
</dbReference>
<dbReference type="InterPro" id="IPR016341">
    <property type="entry name" value="Clathrin_heavy_chain"/>
</dbReference>
<feature type="repeat" description="CHCR" evidence="7">
    <location>
        <begin position="1124"/>
        <end position="1265"/>
    </location>
</feature>
<dbReference type="GeneID" id="7049029"/>
<keyword evidence="5 6" id="KW-0968">Cytoplasmic vesicle</keyword>
<dbReference type="SUPFAM" id="SSF48371">
    <property type="entry name" value="ARM repeat"/>
    <property type="match status" value="6"/>
</dbReference>
<dbReference type="InterPro" id="IPR016024">
    <property type="entry name" value="ARM-type_fold"/>
</dbReference>
<protein>
    <recommendedName>
        <fullName evidence="6">Clathrin heavy chain</fullName>
    </recommendedName>
</protein>
<comment type="similarity">
    <text evidence="1 6">Belongs to the clathrin heavy chain family.</text>
</comment>
<feature type="repeat" description="CHCR" evidence="7">
    <location>
        <begin position="1418"/>
        <end position="1561"/>
    </location>
</feature>
<dbReference type="GO" id="GO:0030132">
    <property type="term" value="C:clathrin coat of coated pit"/>
    <property type="evidence" value="ECO:0007669"/>
    <property type="project" value="InterPro"/>
</dbReference>